<dbReference type="EMBL" id="CADEPI010000038">
    <property type="protein sequence ID" value="CAB3368589.1"/>
    <property type="molecule type" value="Genomic_DNA"/>
</dbReference>
<evidence type="ECO:0000256" key="5">
    <source>
        <dbReference type="ARBA" id="ARBA00023242"/>
    </source>
</evidence>
<comment type="caution">
    <text evidence="9">The sequence shown here is derived from an EMBL/GenBank/DDBJ whole genome shotgun (WGS) entry which is preliminary data.</text>
</comment>
<dbReference type="Gene3D" id="3.60.21.60">
    <property type="match status" value="1"/>
</dbReference>
<comment type="similarity">
    <text evidence="2 6">Belongs to the DNA polymerase epsilon subunit B family.</text>
</comment>
<evidence type="ECO:0000313" key="9">
    <source>
        <dbReference type="EMBL" id="CAB3368589.1"/>
    </source>
</evidence>
<comment type="function">
    <text evidence="6">Participates in DNA repair and in chromosomal DNA replication.</text>
</comment>
<dbReference type="Pfam" id="PF12213">
    <property type="entry name" value="Dpoe2NT"/>
    <property type="match status" value="1"/>
</dbReference>
<dbReference type="AlphaFoldDB" id="A0A8S1CGB3"/>
<proteinExistence type="inferred from homology"/>
<accession>A0A8S1CGB3</accession>
<evidence type="ECO:0000259" key="7">
    <source>
        <dbReference type="Pfam" id="PF04042"/>
    </source>
</evidence>
<dbReference type="PIRSF" id="PIRSF000799">
    <property type="entry name" value="DNA_pol_eps_2"/>
    <property type="match status" value="1"/>
</dbReference>
<keyword evidence="3 6" id="KW-0235">DNA replication</keyword>
<dbReference type="Gene3D" id="1.10.8.60">
    <property type="match status" value="1"/>
</dbReference>
<keyword evidence="5 6" id="KW-0539">Nucleus</keyword>
<dbReference type="Proteomes" id="UP000494165">
    <property type="component" value="Unassembled WGS sequence"/>
</dbReference>
<organism evidence="9 10">
    <name type="scientific">Cloeon dipterum</name>
    <dbReference type="NCBI Taxonomy" id="197152"/>
    <lineage>
        <taxon>Eukaryota</taxon>
        <taxon>Metazoa</taxon>
        <taxon>Ecdysozoa</taxon>
        <taxon>Arthropoda</taxon>
        <taxon>Hexapoda</taxon>
        <taxon>Insecta</taxon>
        <taxon>Pterygota</taxon>
        <taxon>Palaeoptera</taxon>
        <taxon>Ephemeroptera</taxon>
        <taxon>Pisciforma</taxon>
        <taxon>Baetidae</taxon>
        <taxon>Cloeon</taxon>
    </lineage>
</organism>
<dbReference type="GO" id="GO:0008622">
    <property type="term" value="C:epsilon DNA polymerase complex"/>
    <property type="evidence" value="ECO:0007669"/>
    <property type="project" value="UniProtKB-UniRule"/>
</dbReference>
<feature type="domain" description="DNA polymerase alpha/delta/epsilon subunit B" evidence="7">
    <location>
        <begin position="272"/>
        <end position="472"/>
    </location>
</feature>
<keyword evidence="4 6" id="KW-0238">DNA-binding</keyword>
<evidence type="ECO:0000256" key="1">
    <source>
        <dbReference type="ARBA" id="ARBA00004123"/>
    </source>
</evidence>
<protein>
    <recommendedName>
        <fullName evidence="6">DNA polymerase epsilon subunit</fullName>
    </recommendedName>
    <alternativeName>
        <fullName evidence="6">DNA polymerase II subunit 2</fullName>
    </alternativeName>
</protein>
<dbReference type="Pfam" id="PF04042">
    <property type="entry name" value="DNA_pol_E_B"/>
    <property type="match status" value="1"/>
</dbReference>
<dbReference type="PANTHER" id="PTHR12708:SF0">
    <property type="entry name" value="DNA POLYMERASE EPSILON SUBUNIT 2"/>
    <property type="match status" value="1"/>
</dbReference>
<keyword evidence="10" id="KW-1185">Reference proteome</keyword>
<evidence type="ECO:0000256" key="6">
    <source>
        <dbReference type="PIRNR" id="PIRNR000799"/>
    </source>
</evidence>
<dbReference type="PANTHER" id="PTHR12708">
    <property type="entry name" value="DNA POLYMERASE EPSILON SUBUNIT B"/>
    <property type="match status" value="1"/>
</dbReference>
<dbReference type="InterPro" id="IPR024639">
    <property type="entry name" value="DNA_pol_e_bsu_N"/>
</dbReference>
<evidence type="ECO:0000313" key="10">
    <source>
        <dbReference type="Proteomes" id="UP000494165"/>
    </source>
</evidence>
<dbReference type="InterPro" id="IPR007185">
    <property type="entry name" value="DNA_pol_a/d/e_bsu"/>
</dbReference>
<feature type="domain" description="DNA polymerase epsilon subunit B N-terminal" evidence="8">
    <location>
        <begin position="5"/>
        <end position="74"/>
    </location>
</feature>
<dbReference type="GO" id="GO:0006261">
    <property type="term" value="P:DNA-templated DNA replication"/>
    <property type="evidence" value="ECO:0007669"/>
    <property type="project" value="InterPro"/>
</dbReference>
<reference evidence="9 10" key="1">
    <citation type="submission" date="2020-04" db="EMBL/GenBank/DDBJ databases">
        <authorList>
            <person name="Alioto T."/>
            <person name="Alioto T."/>
            <person name="Gomez Garrido J."/>
        </authorList>
    </citation>
    <scope>NUCLEOTIDE SEQUENCE [LARGE SCALE GENOMIC DNA]</scope>
</reference>
<name>A0A8S1CGB3_9INSE</name>
<evidence type="ECO:0000259" key="8">
    <source>
        <dbReference type="Pfam" id="PF12213"/>
    </source>
</evidence>
<evidence type="ECO:0000256" key="3">
    <source>
        <dbReference type="ARBA" id="ARBA00022705"/>
    </source>
</evidence>
<dbReference type="GO" id="GO:0003677">
    <property type="term" value="F:DNA binding"/>
    <property type="evidence" value="ECO:0007669"/>
    <property type="project" value="UniProtKB-UniRule"/>
</dbReference>
<dbReference type="OrthoDB" id="10254730at2759"/>
<dbReference type="InterPro" id="IPR016266">
    <property type="entry name" value="POLE2"/>
</dbReference>
<sequence>MADKIVRRKVSSAFKLHGFTLRSESCTYLAEQLEPLDESEFEVWLAKLIDHIQSQRLPSNVVELNAVELAVRDCANEQQQAAEDVFCVISAFDVPRFKFNPDLKKYEDAPKKEHSLFDSADAKAQLFWDRYTLIKQITERHPLFKPSADNSEEKFKIYPIEHLLSCPRRLNKIIALGLFSQLKIGMYHLEDPTGIVQLDLTDAAENCIVLAEGWYEDKIFHAKAIGFPPAETAEVSRAYLGSLNMFGGDSRLACKTNKSLLKTMRDNKDRLIVFLSDVWLDQDNVMRKLQTLFEGFVSYPPIAFIFMGNFLSSKPGSAQAEQLKFNLRSLADLIASHPNLRQFSKFVFVPGLQDPACPNILPRPPLPKSITEDFEARVPNAIFTSNPCRIRYCTQEIVVMREDIMSKLCRNTIHYPTTGNIYEHFAKTLLSQANLCPLPLSVRPVYWSFAHAMQLHPAPDLVVIGDTVNTFKSSHADCQVANPGSFAKNNFMFIAYCPSTKQVDESEITEDI</sequence>
<gene>
    <name evidence="9" type="ORF">CLODIP_2_CD07202</name>
</gene>
<evidence type="ECO:0000256" key="2">
    <source>
        <dbReference type="ARBA" id="ARBA00009560"/>
    </source>
</evidence>
<dbReference type="GO" id="GO:0042276">
    <property type="term" value="P:error-prone translesion synthesis"/>
    <property type="evidence" value="ECO:0007669"/>
    <property type="project" value="TreeGrafter"/>
</dbReference>
<comment type="subcellular location">
    <subcellularLocation>
        <location evidence="1 6">Nucleus</location>
    </subcellularLocation>
</comment>
<evidence type="ECO:0000256" key="4">
    <source>
        <dbReference type="ARBA" id="ARBA00023125"/>
    </source>
</evidence>